<keyword evidence="8" id="KW-1133">Transmembrane helix</keyword>
<dbReference type="InterPro" id="IPR036396">
    <property type="entry name" value="Cyt_P450_sf"/>
</dbReference>
<evidence type="ECO:0000256" key="1">
    <source>
        <dbReference type="ARBA" id="ARBA00001971"/>
    </source>
</evidence>
<keyword evidence="3 6" id="KW-0479">Metal-binding</keyword>
<dbReference type="Proteomes" id="UP000250140">
    <property type="component" value="Unassembled WGS sequence"/>
</dbReference>
<keyword evidence="4 7" id="KW-0560">Oxidoreductase</keyword>
<feature type="non-terminal residue" evidence="9">
    <location>
        <position position="439"/>
    </location>
</feature>
<protein>
    <submittedName>
        <fullName evidence="9">Cytochrome P450</fullName>
    </submittedName>
</protein>
<dbReference type="OrthoDB" id="1844152at2759"/>
<evidence type="ECO:0000256" key="7">
    <source>
        <dbReference type="RuleBase" id="RU000461"/>
    </source>
</evidence>
<dbReference type="PANTHER" id="PTHR46206">
    <property type="entry name" value="CYTOCHROME P450"/>
    <property type="match status" value="1"/>
</dbReference>
<keyword evidence="6 7" id="KW-0349">Heme</keyword>
<reference evidence="9 10" key="1">
    <citation type="journal article" date="2016" name="Nat. Commun.">
        <title>Ectomycorrhizal ecology is imprinted in the genome of the dominant symbiotic fungus Cenococcum geophilum.</title>
        <authorList>
            <consortium name="DOE Joint Genome Institute"/>
            <person name="Peter M."/>
            <person name="Kohler A."/>
            <person name="Ohm R.A."/>
            <person name="Kuo A."/>
            <person name="Krutzmann J."/>
            <person name="Morin E."/>
            <person name="Arend M."/>
            <person name="Barry K.W."/>
            <person name="Binder M."/>
            <person name="Choi C."/>
            <person name="Clum A."/>
            <person name="Copeland A."/>
            <person name="Grisel N."/>
            <person name="Haridas S."/>
            <person name="Kipfer T."/>
            <person name="LaButti K."/>
            <person name="Lindquist E."/>
            <person name="Lipzen A."/>
            <person name="Maire R."/>
            <person name="Meier B."/>
            <person name="Mihaltcheva S."/>
            <person name="Molinier V."/>
            <person name="Murat C."/>
            <person name="Poggeler S."/>
            <person name="Quandt C.A."/>
            <person name="Sperisen C."/>
            <person name="Tritt A."/>
            <person name="Tisserant E."/>
            <person name="Crous P.W."/>
            <person name="Henrissat B."/>
            <person name="Nehls U."/>
            <person name="Egli S."/>
            <person name="Spatafora J.W."/>
            <person name="Grigoriev I.V."/>
            <person name="Martin F.M."/>
        </authorList>
    </citation>
    <scope>NUCLEOTIDE SEQUENCE [LARGE SCALE GENOMIC DNA]</scope>
    <source>
        <strain evidence="9 10">CBS 207.34</strain>
    </source>
</reference>
<dbReference type="PRINTS" id="PR00465">
    <property type="entry name" value="EP450IV"/>
</dbReference>
<dbReference type="GO" id="GO:0020037">
    <property type="term" value="F:heme binding"/>
    <property type="evidence" value="ECO:0007669"/>
    <property type="project" value="InterPro"/>
</dbReference>
<keyword evidence="8" id="KW-0472">Membrane</keyword>
<evidence type="ECO:0000313" key="10">
    <source>
        <dbReference type="Proteomes" id="UP000250140"/>
    </source>
</evidence>
<feature type="transmembrane region" description="Helical" evidence="8">
    <location>
        <begin position="84"/>
        <end position="105"/>
    </location>
</feature>
<dbReference type="GO" id="GO:0005506">
    <property type="term" value="F:iron ion binding"/>
    <property type="evidence" value="ECO:0007669"/>
    <property type="project" value="InterPro"/>
</dbReference>
<evidence type="ECO:0000256" key="5">
    <source>
        <dbReference type="ARBA" id="ARBA00023004"/>
    </source>
</evidence>
<dbReference type="GO" id="GO:0016705">
    <property type="term" value="F:oxidoreductase activity, acting on paired donors, with incorporation or reduction of molecular oxygen"/>
    <property type="evidence" value="ECO:0007669"/>
    <property type="project" value="InterPro"/>
</dbReference>
<keyword evidence="7" id="KW-0503">Monooxygenase</keyword>
<accession>A0A8E2FCZ3</accession>
<dbReference type="CDD" id="cd11041">
    <property type="entry name" value="CYP503A1-like"/>
    <property type="match status" value="1"/>
</dbReference>
<dbReference type="PROSITE" id="PS00086">
    <property type="entry name" value="CYTOCHROME_P450"/>
    <property type="match status" value="1"/>
</dbReference>
<gene>
    <name evidence="9" type="ORF">AOQ84DRAFT_280078</name>
</gene>
<dbReference type="InterPro" id="IPR017972">
    <property type="entry name" value="Cyt_P450_CS"/>
</dbReference>
<keyword evidence="8" id="KW-0812">Transmembrane</keyword>
<evidence type="ECO:0000256" key="2">
    <source>
        <dbReference type="ARBA" id="ARBA00010617"/>
    </source>
</evidence>
<dbReference type="EMBL" id="KV748512">
    <property type="protein sequence ID" value="OCL14896.1"/>
    <property type="molecule type" value="Genomic_DNA"/>
</dbReference>
<keyword evidence="5 6" id="KW-0408">Iron</keyword>
<evidence type="ECO:0000256" key="8">
    <source>
        <dbReference type="SAM" id="Phobius"/>
    </source>
</evidence>
<feature type="binding site" description="axial binding residue" evidence="6">
    <location>
        <position position="382"/>
    </location>
    <ligand>
        <name>heme</name>
        <dbReference type="ChEBI" id="CHEBI:30413"/>
    </ligand>
    <ligandPart>
        <name>Fe</name>
        <dbReference type="ChEBI" id="CHEBI:18248"/>
    </ligandPart>
</feature>
<dbReference type="AlphaFoldDB" id="A0A8E2FCZ3"/>
<keyword evidence="10" id="KW-1185">Reference proteome</keyword>
<name>A0A8E2FCZ3_9PEZI</name>
<dbReference type="SUPFAM" id="SSF48264">
    <property type="entry name" value="Cytochrome P450"/>
    <property type="match status" value="1"/>
</dbReference>
<evidence type="ECO:0000313" key="9">
    <source>
        <dbReference type="EMBL" id="OCL14896.1"/>
    </source>
</evidence>
<evidence type="ECO:0000256" key="6">
    <source>
        <dbReference type="PIRSR" id="PIRSR602403-1"/>
    </source>
</evidence>
<organism evidence="9 10">
    <name type="scientific">Glonium stellatum</name>
    <dbReference type="NCBI Taxonomy" id="574774"/>
    <lineage>
        <taxon>Eukaryota</taxon>
        <taxon>Fungi</taxon>
        <taxon>Dikarya</taxon>
        <taxon>Ascomycota</taxon>
        <taxon>Pezizomycotina</taxon>
        <taxon>Dothideomycetes</taxon>
        <taxon>Pleosporomycetidae</taxon>
        <taxon>Gloniales</taxon>
        <taxon>Gloniaceae</taxon>
        <taxon>Glonium</taxon>
    </lineage>
</organism>
<proteinExistence type="inferred from homology"/>
<dbReference type="GO" id="GO:0004497">
    <property type="term" value="F:monooxygenase activity"/>
    <property type="evidence" value="ECO:0007669"/>
    <property type="project" value="UniProtKB-KW"/>
</dbReference>
<evidence type="ECO:0000256" key="4">
    <source>
        <dbReference type="ARBA" id="ARBA00023002"/>
    </source>
</evidence>
<dbReference type="InterPro" id="IPR002403">
    <property type="entry name" value="Cyt_P450_E_grp-IV"/>
</dbReference>
<sequence length="439" mass="49978">KGYGKPFALRYWGKQYLVLPPKYLADIKRADKDHLSFFDSISDVFFMYNWIGDLFKSSRMVSVVTKGINPILPKLTKPMIEESFFAFDIALGAFVALEFFSAIILRTVARILAGKELCRDPAFLDATTSYIAGNFMLGTLMLHLPFKACIRDFLAWPLCKYHAKTRQQRLLDIIKPIVTKRMQEERLGTLDTTEFDGISVTLKLLKDFPLDKNVSQTHTIAHEIRQLMWAAGQSPAITLTSMLFRLLSEPAYIEPLRKEAQAAVAKHGWNDEILRELPLQDSYIREVHRMQPLFTLNAPRKVMDKPFTFSDGLTLSIGTQFAFPAEASQQDPDNLEKGQDFDGYRFAKLGANAANQEEESNKWAASHADATNMVFGYGNHVCPGRWMAVRLIKIVFSKVLIDYDVSWDRAGEEPPRFVLEGISVPNPTQKVYFQRRVNS</sequence>
<dbReference type="Pfam" id="PF00067">
    <property type="entry name" value="p450"/>
    <property type="match status" value="1"/>
</dbReference>
<evidence type="ECO:0000256" key="3">
    <source>
        <dbReference type="ARBA" id="ARBA00022723"/>
    </source>
</evidence>
<dbReference type="Gene3D" id="1.10.630.10">
    <property type="entry name" value="Cytochrome P450"/>
    <property type="match status" value="1"/>
</dbReference>
<dbReference type="InterPro" id="IPR001128">
    <property type="entry name" value="Cyt_P450"/>
</dbReference>
<comment type="similarity">
    <text evidence="2 7">Belongs to the cytochrome P450 family.</text>
</comment>
<comment type="cofactor">
    <cofactor evidence="1 6">
        <name>heme</name>
        <dbReference type="ChEBI" id="CHEBI:30413"/>
    </cofactor>
</comment>